<reference evidence="3 4" key="1">
    <citation type="submission" date="2023-01" db="EMBL/GenBank/DDBJ databases">
        <title>Analysis of 21 Apiospora genomes using comparative genomics revels a genus with tremendous synthesis potential of carbohydrate active enzymes and secondary metabolites.</title>
        <authorList>
            <person name="Sorensen T."/>
        </authorList>
    </citation>
    <scope>NUCLEOTIDE SEQUENCE [LARGE SCALE GENOMIC DNA]</scope>
    <source>
        <strain evidence="3 4">CBS 135458</strain>
    </source>
</reference>
<sequence length="363" mass="40746">MTFQHAVTTVRSLGIRYIWIDLLCIIQDSEEDWQTEAATMGKVYQHALLNVAATHGKNSHSGLFTSQDPQTSFAVFQMKGEETGGIEIVMTEDLTIPSGYWTDEVQQGTLNKRAWVQQERLLSPRIIHFAHKHMIWDCAQLHAWELAPKGSWKAIEGSVGATSALKTGLSPLTHLDLGDAWFSIIETYSRCKLTFKSDKLVAISGMAQILAARFGDQYLQGLWRTDLTAQLCWEAKGPREQTRIDQIPSWSSESLSNTPIQPSRWSGGRKEKGTGWDARTASMQIRIRCVCKSFTFTSNPVWNADFEAELIIQTWNEDTEDDLITRYGMGHELKAAHDTADLKSGEDLLVAIMYRGATEPEGC</sequence>
<dbReference type="Proteomes" id="UP001480595">
    <property type="component" value="Unassembled WGS sequence"/>
</dbReference>
<feature type="region of interest" description="Disordered" evidence="1">
    <location>
        <begin position="251"/>
        <end position="275"/>
    </location>
</feature>
<protein>
    <recommendedName>
        <fullName evidence="2">Heterokaryon incompatibility domain-containing protein</fullName>
    </recommendedName>
</protein>
<keyword evidence="4" id="KW-1185">Reference proteome</keyword>
<dbReference type="Pfam" id="PF06985">
    <property type="entry name" value="HET"/>
    <property type="match status" value="1"/>
</dbReference>
<evidence type="ECO:0000313" key="3">
    <source>
        <dbReference type="EMBL" id="KAK8079274.1"/>
    </source>
</evidence>
<name>A0ABR1W723_9PEZI</name>
<dbReference type="RefSeq" id="XP_066720345.1">
    <property type="nucleotide sequence ID" value="XM_066854490.1"/>
</dbReference>
<dbReference type="EMBL" id="JAQQWL010000003">
    <property type="protein sequence ID" value="KAK8079274.1"/>
    <property type="molecule type" value="Genomic_DNA"/>
</dbReference>
<evidence type="ECO:0000256" key="1">
    <source>
        <dbReference type="SAM" id="MobiDB-lite"/>
    </source>
</evidence>
<dbReference type="PANTHER" id="PTHR33112:SF10">
    <property type="entry name" value="TOL"/>
    <property type="match status" value="1"/>
</dbReference>
<feature type="compositionally biased region" description="Polar residues" evidence="1">
    <location>
        <begin position="251"/>
        <end position="264"/>
    </location>
</feature>
<evidence type="ECO:0000259" key="2">
    <source>
        <dbReference type="Pfam" id="PF06985"/>
    </source>
</evidence>
<organism evidence="3 4">
    <name type="scientific">Apiospora phragmitis</name>
    <dbReference type="NCBI Taxonomy" id="2905665"/>
    <lineage>
        <taxon>Eukaryota</taxon>
        <taxon>Fungi</taxon>
        <taxon>Dikarya</taxon>
        <taxon>Ascomycota</taxon>
        <taxon>Pezizomycotina</taxon>
        <taxon>Sordariomycetes</taxon>
        <taxon>Xylariomycetidae</taxon>
        <taxon>Amphisphaeriales</taxon>
        <taxon>Apiosporaceae</taxon>
        <taxon>Apiospora</taxon>
    </lineage>
</organism>
<dbReference type="InterPro" id="IPR010730">
    <property type="entry name" value="HET"/>
</dbReference>
<evidence type="ECO:0000313" key="4">
    <source>
        <dbReference type="Proteomes" id="UP001480595"/>
    </source>
</evidence>
<accession>A0ABR1W723</accession>
<dbReference type="GeneID" id="92087553"/>
<proteinExistence type="predicted"/>
<dbReference type="PANTHER" id="PTHR33112">
    <property type="entry name" value="DOMAIN PROTEIN, PUTATIVE-RELATED"/>
    <property type="match status" value="1"/>
</dbReference>
<feature type="domain" description="Heterokaryon incompatibility" evidence="2">
    <location>
        <begin position="2"/>
        <end position="119"/>
    </location>
</feature>
<comment type="caution">
    <text evidence="3">The sequence shown here is derived from an EMBL/GenBank/DDBJ whole genome shotgun (WGS) entry which is preliminary data.</text>
</comment>
<gene>
    <name evidence="3" type="ORF">PG994_003081</name>
</gene>